<dbReference type="SMART" id="SM00355">
    <property type="entry name" value="ZnF_C2H2"/>
    <property type="match status" value="2"/>
</dbReference>
<dbReference type="GO" id="GO:0008270">
    <property type="term" value="F:zinc ion binding"/>
    <property type="evidence" value="ECO:0007669"/>
    <property type="project" value="UniProtKB-KW"/>
</dbReference>
<reference evidence="3" key="1">
    <citation type="submission" date="2020-01" db="EMBL/GenBank/DDBJ databases">
        <authorList>
            <consortium name="DOE Joint Genome Institute"/>
            <person name="Haridas S."/>
            <person name="Albert R."/>
            <person name="Binder M."/>
            <person name="Bloem J."/>
            <person name="Labutti K."/>
            <person name="Salamov A."/>
            <person name="Andreopoulos B."/>
            <person name="Baker S.E."/>
            <person name="Barry K."/>
            <person name="Bills G."/>
            <person name="Bluhm B.H."/>
            <person name="Cannon C."/>
            <person name="Castanera R."/>
            <person name="Culley D.E."/>
            <person name="Daum C."/>
            <person name="Ezra D."/>
            <person name="Gonzalez J.B."/>
            <person name="Henrissat B."/>
            <person name="Kuo A."/>
            <person name="Liang C."/>
            <person name="Lipzen A."/>
            <person name="Lutzoni F."/>
            <person name="Magnuson J."/>
            <person name="Mondo S."/>
            <person name="Nolan M."/>
            <person name="Ohm R."/>
            <person name="Pangilinan J."/>
            <person name="Park H.-J."/>
            <person name="Ramirez L."/>
            <person name="Alfaro M."/>
            <person name="Sun H."/>
            <person name="Tritt A."/>
            <person name="Yoshinaga Y."/>
            <person name="Zwiers L.-H."/>
            <person name="Turgeon B.G."/>
            <person name="Goodwin S.B."/>
            <person name="Spatafora J.W."/>
            <person name="Crous P.W."/>
            <person name="Grigoriev I.V."/>
        </authorList>
    </citation>
    <scope>NUCLEOTIDE SEQUENCE</scope>
    <source>
        <strain evidence="3">CBS 394.84</strain>
    </source>
</reference>
<dbReference type="Pfam" id="PF00096">
    <property type="entry name" value="zf-C2H2"/>
    <property type="match status" value="2"/>
</dbReference>
<keyword evidence="1" id="KW-0479">Metal-binding</keyword>
<dbReference type="GeneID" id="63854769"/>
<dbReference type="PROSITE" id="PS50157">
    <property type="entry name" value="ZINC_FINGER_C2H2_2"/>
    <property type="match status" value="2"/>
</dbReference>
<sequence length="235" mass="26532">MPSIQRSRRTLDHDYAPWIWHTEPSNAYAGYTNFPEPWRDPNLYRQSDALLFPEDLNQTLQSPALSQAYPISGYQNLGTSGTWHSSILPDVYQFGASPFGTESQDISTNLPLEDVGFDALPMSSAWMTQNTAQAPTPNYLHDQPIMPVTSEAQPGPLSNPITAPAASAVPQTTASDRMNCPNGCAGTFRRPGDYRRHMRKHASPRFKCMMYDCDKTFYRADKLRDHIKRGHKFNF</sequence>
<evidence type="ECO:0000259" key="2">
    <source>
        <dbReference type="PROSITE" id="PS50157"/>
    </source>
</evidence>
<dbReference type="OrthoDB" id="2687452at2759"/>
<dbReference type="SUPFAM" id="SSF57667">
    <property type="entry name" value="beta-beta-alpha zinc fingers"/>
    <property type="match status" value="1"/>
</dbReference>
<keyword evidence="1" id="KW-0863">Zinc-finger</keyword>
<accession>A0A9P4GS31</accession>
<dbReference type="InterPro" id="IPR036236">
    <property type="entry name" value="Znf_C2H2_sf"/>
</dbReference>
<dbReference type="Proteomes" id="UP000800039">
    <property type="component" value="Unassembled WGS sequence"/>
</dbReference>
<dbReference type="EMBL" id="ML976614">
    <property type="protein sequence ID" value="KAF1850426.1"/>
    <property type="molecule type" value="Genomic_DNA"/>
</dbReference>
<dbReference type="PROSITE" id="PS00028">
    <property type="entry name" value="ZINC_FINGER_C2H2_1"/>
    <property type="match status" value="2"/>
</dbReference>
<keyword evidence="4" id="KW-1185">Reference proteome</keyword>
<dbReference type="AlphaFoldDB" id="A0A9P4GS31"/>
<evidence type="ECO:0000256" key="1">
    <source>
        <dbReference type="PROSITE-ProRule" id="PRU00042"/>
    </source>
</evidence>
<evidence type="ECO:0000313" key="3">
    <source>
        <dbReference type="EMBL" id="KAF1850426.1"/>
    </source>
</evidence>
<dbReference type="InterPro" id="IPR013087">
    <property type="entry name" value="Znf_C2H2_type"/>
</dbReference>
<protein>
    <recommendedName>
        <fullName evidence="2">C2H2-type domain-containing protein</fullName>
    </recommendedName>
</protein>
<feature type="domain" description="C2H2-type" evidence="2">
    <location>
        <begin position="206"/>
        <end position="231"/>
    </location>
</feature>
<dbReference type="Gene3D" id="3.30.160.60">
    <property type="entry name" value="Classic Zinc Finger"/>
    <property type="match status" value="1"/>
</dbReference>
<gene>
    <name evidence="3" type="ORF">K460DRAFT_412133</name>
</gene>
<dbReference type="RefSeq" id="XP_040792989.1">
    <property type="nucleotide sequence ID" value="XM_040937519.1"/>
</dbReference>
<organism evidence="3 4">
    <name type="scientific">Cucurbitaria berberidis CBS 394.84</name>
    <dbReference type="NCBI Taxonomy" id="1168544"/>
    <lineage>
        <taxon>Eukaryota</taxon>
        <taxon>Fungi</taxon>
        <taxon>Dikarya</taxon>
        <taxon>Ascomycota</taxon>
        <taxon>Pezizomycotina</taxon>
        <taxon>Dothideomycetes</taxon>
        <taxon>Pleosporomycetidae</taxon>
        <taxon>Pleosporales</taxon>
        <taxon>Pleosporineae</taxon>
        <taxon>Cucurbitariaceae</taxon>
        <taxon>Cucurbitaria</taxon>
    </lineage>
</organism>
<feature type="domain" description="C2H2-type" evidence="2">
    <location>
        <begin position="178"/>
        <end position="206"/>
    </location>
</feature>
<proteinExistence type="predicted"/>
<name>A0A9P4GS31_9PLEO</name>
<evidence type="ECO:0000313" key="4">
    <source>
        <dbReference type="Proteomes" id="UP000800039"/>
    </source>
</evidence>
<keyword evidence="1" id="KW-0862">Zinc</keyword>
<comment type="caution">
    <text evidence="3">The sequence shown here is derived from an EMBL/GenBank/DDBJ whole genome shotgun (WGS) entry which is preliminary data.</text>
</comment>